<organism evidence="6 7">
    <name type="scientific">Dactylonectria estremocensis</name>
    <dbReference type="NCBI Taxonomy" id="1079267"/>
    <lineage>
        <taxon>Eukaryota</taxon>
        <taxon>Fungi</taxon>
        <taxon>Dikarya</taxon>
        <taxon>Ascomycota</taxon>
        <taxon>Pezizomycotina</taxon>
        <taxon>Sordariomycetes</taxon>
        <taxon>Hypocreomycetidae</taxon>
        <taxon>Hypocreales</taxon>
        <taxon>Nectriaceae</taxon>
        <taxon>Dactylonectria</taxon>
    </lineage>
</organism>
<dbReference type="SMART" id="SM00248">
    <property type="entry name" value="ANK"/>
    <property type="match status" value="14"/>
</dbReference>
<dbReference type="PANTHER" id="PTHR24198">
    <property type="entry name" value="ANKYRIN REPEAT AND PROTEIN KINASE DOMAIN-CONTAINING PROTEIN"/>
    <property type="match status" value="1"/>
</dbReference>
<feature type="repeat" description="ANK" evidence="3">
    <location>
        <begin position="820"/>
        <end position="853"/>
    </location>
</feature>
<dbReference type="EMBL" id="JAGMUU010000003">
    <property type="protein sequence ID" value="KAH7157712.1"/>
    <property type="molecule type" value="Genomic_DNA"/>
</dbReference>
<feature type="domain" description="Nephrocystin 3-like N-terminal" evidence="5">
    <location>
        <begin position="64"/>
        <end position="235"/>
    </location>
</feature>
<keyword evidence="2 3" id="KW-0040">ANK repeat</keyword>
<feature type="repeat" description="ANK" evidence="3">
    <location>
        <begin position="719"/>
        <end position="748"/>
    </location>
</feature>
<dbReference type="Gene3D" id="1.25.40.20">
    <property type="entry name" value="Ankyrin repeat-containing domain"/>
    <property type="match status" value="5"/>
</dbReference>
<reference evidence="6" key="1">
    <citation type="journal article" date="2021" name="Nat. Commun.">
        <title>Genetic determinants of endophytism in the Arabidopsis root mycobiome.</title>
        <authorList>
            <person name="Mesny F."/>
            <person name="Miyauchi S."/>
            <person name="Thiergart T."/>
            <person name="Pickel B."/>
            <person name="Atanasova L."/>
            <person name="Karlsson M."/>
            <person name="Huettel B."/>
            <person name="Barry K.W."/>
            <person name="Haridas S."/>
            <person name="Chen C."/>
            <person name="Bauer D."/>
            <person name="Andreopoulos W."/>
            <person name="Pangilinan J."/>
            <person name="LaButti K."/>
            <person name="Riley R."/>
            <person name="Lipzen A."/>
            <person name="Clum A."/>
            <person name="Drula E."/>
            <person name="Henrissat B."/>
            <person name="Kohler A."/>
            <person name="Grigoriev I.V."/>
            <person name="Martin F.M."/>
            <person name="Hacquard S."/>
        </authorList>
    </citation>
    <scope>NUCLEOTIDE SEQUENCE</scope>
    <source>
        <strain evidence="6">MPI-CAGE-AT-0021</strain>
    </source>
</reference>
<feature type="repeat" description="ANK" evidence="3">
    <location>
        <begin position="887"/>
        <end position="919"/>
    </location>
</feature>
<keyword evidence="7" id="KW-1185">Reference proteome</keyword>
<dbReference type="InterPro" id="IPR056884">
    <property type="entry name" value="NPHP3-like_N"/>
</dbReference>
<feature type="repeat" description="ANK" evidence="3">
    <location>
        <begin position="582"/>
        <end position="614"/>
    </location>
</feature>
<proteinExistence type="predicted"/>
<dbReference type="SUPFAM" id="SSF52540">
    <property type="entry name" value="P-loop containing nucleoside triphosphate hydrolases"/>
    <property type="match status" value="1"/>
</dbReference>
<feature type="region of interest" description="Disordered" evidence="4">
    <location>
        <begin position="463"/>
        <end position="490"/>
    </location>
</feature>
<feature type="repeat" description="ANK" evidence="3">
    <location>
        <begin position="1000"/>
        <end position="1032"/>
    </location>
</feature>
<feature type="repeat" description="ANK" evidence="3">
    <location>
        <begin position="649"/>
        <end position="681"/>
    </location>
</feature>
<dbReference type="AlphaFoldDB" id="A0A9P9J9U5"/>
<dbReference type="Pfam" id="PF12796">
    <property type="entry name" value="Ank_2"/>
    <property type="match status" value="4"/>
</dbReference>
<protein>
    <submittedName>
        <fullName evidence="6">Ankyrin repeat-containing domain protein</fullName>
    </submittedName>
</protein>
<evidence type="ECO:0000256" key="3">
    <source>
        <dbReference type="PROSITE-ProRule" id="PRU00023"/>
    </source>
</evidence>
<sequence length="1060" mass="119262">MASMTDRRVSNTGVVTANNSNIHQHFYHGSDERSDVLKWLYKFSSFRFAERQTNYTQVAHKVPGTGGWLLQHPKFRSWRDGTSSRLWCQGKLGAGKTILASIIIEYLNKYFTNDEGHVSCIYVYFDHRDFERIQKASIVTKLLANLLAQTIASRHHHDVSPQVRKAYNEHSIKESDPVLKDLIELLRSELTDVKKLFIVVDAFDECPNYAGVNARTEFSDAIYQLPPNVNVLFFSSMDWIQREIKVDDTIQFSADEGDLKLYIQSRLDSCDVFKKVLDIGERGDLSSETVIKTIVENAQGIFHIAQHYVELLVRELTIDGLRKRLEEPPEIPKHIYETTFARIENQDPQRRALGFDVLCWVLYASRPLTLPELCHAVAIKEGDSHLRNLKQRLVDENDMASALHGMIVVNPNTLVVQLVHATAKEWLEDHMAKTGTPAKSHSKLAEKCLAYLSLREFGQDRPTERKAKVYPKEEELRQREEEARRQKEQLRQRKETYPLLSYAADHWYSHSQAASEERLCDQVWNFLSDGNKVSSCVEAMGDRTIAFETKVTGLHLATHYGSEAFVEILIKNSANTGSTTSNGETALHWAASNGRTAILEKLIGAGADINVVDKSGRNALHKAVKNNKLGTIEALLRHEGLNINLTDSSSYTPLRLAAQNGYDSIVKLLVRNGANINIQCDGEWNALRDASMSSHASIVKYLLRKGGKHTVKSSSGCWSVLCWAAERGHISIVSLLLDMGTDVNATTNEGHSALRCAIEYGYNDIVWLLLRRRGNLNIDLPDEMESTPLHAAIRVRSRRKSTLLWLILESGADPNARDNQRRTPLHIAAIEGDYSAAWILLEQDETDPNARDKRGRGALHIAAEKDDIRTAQILLEKGADNNLKDKGDRTALHLASLYGKHRFVSFLLKNGADATVLDGTNKTAFHWATTEFITTCLADHAKVMEYLVQETRAINAQDDSGQTVLHTMVSGGSLSMDDRRGWILDLLNHGADPNVQDYSLKQTPLHRAVLDKDEHVILAMVKAGADVWKRDSDGRTALDFANDQGDQFLRHLLSRSGKDM</sequence>
<dbReference type="PROSITE" id="PS50297">
    <property type="entry name" value="ANK_REP_REGION"/>
    <property type="match status" value="5"/>
</dbReference>
<gene>
    <name evidence="6" type="ORF">B0J13DRAFT_542479</name>
</gene>
<dbReference type="Pfam" id="PF24883">
    <property type="entry name" value="NPHP3_N"/>
    <property type="match status" value="1"/>
</dbReference>
<evidence type="ECO:0000313" key="6">
    <source>
        <dbReference type="EMBL" id="KAH7157712.1"/>
    </source>
</evidence>
<evidence type="ECO:0000256" key="4">
    <source>
        <dbReference type="SAM" id="MobiDB-lite"/>
    </source>
</evidence>
<feature type="repeat" description="ANK" evidence="3">
    <location>
        <begin position="549"/>
        <end position="581"/>
    </location>
</feature>
<dbReference type="Gene3D" id="3.40.50.300">
    <property type="entry name" value="P-loop containing nucleotide triphosphate hydrolases"/>
    <property type="match status" value="1"/>
</dbReference>
<feature type="repeat" description="ANK" evidence="3">
    <location>
        <begin position="784"/>
        <end position="819"/>
    </location>
</feature>
<dbReference type="Proteomes" id="UP000717696">
    <property type="component" value="Unassembled WGS sequence"/>
</dbReference>
<evidence type="ECO:0000313" key="7">
    <source>
        <dbReference type="Proteomes" id="UP000717696"/>
    </source>
</evidence>
<dbReference type="PANTHER" id="PTHR24198:SF165">
    <property type="entry name" value="ANKYRIN REPEAT-CONTAINING PROTEIN-RELATED"/>
    <property type="match status" value="1"/>
</dbReference>
<dbReference type="InterPro" id="IPR002110">
    <property type="entry name" value="Ankyrin_rpt"/>
</dbReference>
<name>A0A9P9J9U5_9HYPO</name>
<dbReference type="InterPro" id="IPR036770">
    <property type="entry name" value="Ankyrin_rpt-contain_sf"/>
</dbReference>
<dbReference type="PRINTS" id="PR01415">
    <property type="entry name" value="ANKYRIN"/>
</dbReference>
<evidence type="ECO:0000259" key="5">
    <source>
        <dbReference type="Pfam" id="PF24883"/>
    </source>
</evidence>
<comment type="caution">
    <text evidence="6">The sequence shown here is derived from an EMBL/GenBank/DDBJ whole genome shotgun (WGS) entry which is preliminary data.</text>
</comment>
<evidence type="ECO:0000256" key="2">
    <source>
        <dbReference type="ARBA" id="ARBA00023043"/>
    </source>
</evidence>
<dbReference type="OrthoDB" id="195446at2759"/>
<feature type="repeat" description="ANK" evidence="3">
    <location>
        <begin position="615"/>
        <end position="648"/>
    </location>
</feature>
<evidence type="ECO:0000256" key="1">
    <source>
        <dbReference type="ARBA" id="ARBA00022737"/>
    </source>
</evidence>
<feature type="repeat" description="ANK" evidence="3">
    <location>
        <begin position="854"/>
        <end position="886"/>
    </location>
</feature>
<keyword evidence="1" id="KW-0677">Repeat</keyword>
<dbReference type="InterPro" id="IPR027417">
    <property type="entry name" value="P-loop_NTPase"/>
</dbReference>
<feature type="repeat" description="ANK" evidence="3">
    <location>
        <begin position="960"/>
        <end position="998"/>
    </location>
</feature>
<dbReference type="PROSITE" id="PS50088">
    <property type="entry name" value="ANK_REPEAT"/>
    <property type="match status" value="11"/>
</dbReference>
<dbReference type="SUPFAM" id="SSF48403">
    <property type="entry name" value="Ankyrin repeat"/>
    <property type="match status" value="3"/>
</dbReference>
<accession>A0A9P9J9U5</accession>